<comment type="similarity">
    <text evidence="2">Belongs to the TULIP P47 family.</text>
</comment>
<reference evidence="4 6" key="2">
    <citation type="submission" date="2024-07" db="EMBL/GenBank/DDBJ databases">
        <title>Making a pathogen? Evaluating the impact of protist predation on the evolution of virulence in Serratia marcescens.</title>
        <authorList>
            <person name="Hopkins H."/>
            <person name="Lopezguerra C."/>
            <person name="Lau M.-J."/>
        </authorList>
    </citation>
    <scope>NUCLEOTIDE SEQUENCE [LARGE SCALE GENOMIC DNA]</scope>
    <source>
        <strain evidence="4 6">KZ19</strain>
    </source>
</reference>
<evidence type="ECO:0000256" key="1">
    <source>
        <dbReference type="ARBA" id="ARBA00023026"/>
    </source>
</evidence>
<dbReference type="InterPro" id="IPR010567">
    <property type="entry name" value="OrfX2/OrfX3/P47"/>
</dbReference>
<protein>
    <submittedName>
        <fullName evidence="4">TULIP family P47-like protein</fullName>
    </submittedName>
</protein>
<organism evidence="5">
    <name type="scientific">Serratia marcescens</name>
    <dbReference type="NCBI Taxonomy" id="615"/>
    <lineage>
        <taxon>Bacteria</taxon>
        <taxon>Pseudomonadati</taxon>
        <taxon>Pseudomonadota</taxon>
        <taxon>Gammaproteobacteria</taxon>
        <taxon>Enterobacterales</taxon>
        <taxon>Yersiniaceae</taxon>
        <taxon>Serratia</taxon>
    </lineage>
</organism>
<reference evidence="4 6" key="3">
    <citation type="submission" date="2024-07" db="EMBL/GenBank/DDBJ databases">
        <authorList>
            <person name="Raymann K."/>
        </authorList>
    </citation>
    <scope>NUCLEOTIDE SEQUENCE [LARGE SCALE GENOMIC DNA]</scope>
    <source>
        <strain evidence="4 6">KZ19</strain>
    </source>
</reference>
<name>A0AAP8PYD7_SERMA</name>
<keyword evidence="1" id="KW-0843">Virulence</keyword>
<comment type="caution">
    <text evidence="5">The sequence shown here is derived from an EMBL/GenBank/DDBJ whole genome shotgun (WGS) entry which is preliminary data.</text>
</comment>
<dbReference type="RefSeq" id="WP_103681903.1">
    <property type="nucleotide sequence ID" value="NZ_JBQPLU010000018.1"/>
</dbReference>
<dbReference type="EMBL" id="PQGI02000001">
    <property type="protein sequence ID" value="MEX3185348.1"/>
    <property type="molecule type" value="Genomic_DNA"/>
</dbReference>
<evidence type="ECO:0000313" key="5">
    <source>
        <dbReference type="EMBL" id="POP16984.1"/>
    </source>
</evidence>
<evidence type="ECO:0000256" key="2">
    <source>
        <dbReference type="ARBA" id="ARBA00035010"/>
    </source>
</evidence>
<gene>
    <name evidence="4" type="ORF">C3R40_001785</name>
    <name evidence="5" type="ORF">C3R40_09235</name>
</gene>
<proteinExistence type="inferred from homology"/>
<evidence type="ECO:0000259" key="3">
    <source>
        <dbReference type="Pfam" id="PF06597"/>
    </source>
</evidence>
<reference evidence="5" key="1">
    <citation type="submission" date="2018-01" db="EMBL/GenBank/DDBJ databases">
        <title>The opportunistic pathogen Serratia marcescens is an overlooked threat to honeybees.</title>
        <authorList>
            <person name="Raymann K."/>
            <person name="Shaffer Z."/>
            <person name="Coon K."/>
            <person name="Salisbury S."/>
            <person name="Moran N.A."/>
        </authorList>
    </citation>
    <scope>NUCLEOTIDE SEQUENCE [LARGE SCALE GENOMIC DNA]</scope>
    <source>
        <strain evidence="5">KZ19</strain>
    </source>
</reference>
<feature type="domain" description="Protein OrfX2/OrfX3/P47" evidence="3">
    <location>
        <begin position="3"/>
        <end position="367"/>
    </location>
</feature>
<sequence length="410" mass="45481">MLTKGWDTISMVRQDTVNADMAASWPTLDHGFYYTSDEGYTCRGEFNCWSIVNGGGGRLLRMRLPIRSGTFETSGITRSLAGAVAIIEVTLSLLPQSPKQLQLRSIFLHKAQNSLEMQQEEGGWIRGVTLQDPAGTLGPLKLVVLDCICNYLVEHPEQFTHTFAQVNFAKDSAPKWATPHKCAYSYLDTGFLAILAVCSDRDIHKLPLDIDVSGINQGGQSCYVLSAQMLLEHIILPGLLDLYQGASPRDFNYVNNEMINIPALRMQSIKSGAIWYTPIVFAGCNKARILGDFVSIDYKGNCDLYAGIDMKWNGWVKMKTSLVNNVITFVKQSSDFKHQVHIPWYLKWLSPIVSLITAIVAASISDDLIRAIANRGGSIKADSIDCVSWSRSSHKAESSFLAESLIIKYI</sequence>
<dbReference type="EMBL" id="PQGI01000007">
    <property type="protein sequence ID" value="POP16984.1"/>
    <property type="molecule type" value="Genomic_DNA"/>
</dbReference>
<evidence type="ECO:0000313" key="6">
    <source>
        <dbReference type="Proteomes" id="UP000237365"/>
    </source>
</evidence>
<dbReference type="Proteomes" id="UP000237365">
    <property type="component" value="Unassembled WGS sequence"/>
</dbReference>
<dbReference type="Pfam" id="PF06597">
    <property type="entry name" value="Clostridium_P47"/>
    <property type="match status" value="1"/>
</dbReference>
<evidence type="ECO:0000313" key="4">
    <source>
        <dbReference type="EMBL" id="MEX3185348.1"/>
    </source>
</evidence>
<dbReference type="AlphaFoldDB" id="A0AAP8PYD7"/>
<accession>A0AAP8PYD7</accession>